<dbReference type="AlphaFoldDB" id="A0A9P4XDZ6"/>
<reference evidence="1 2" key="1">
    <citation type="submission" date="2018-06" db="EMBL/GenBank/DDBJ databases">
        <title>Genome analysis of cellulolytic fungus Trichoderma lentiforme CFAM-422.</title>
        <authorList>
            <person name="Steindorff A.S."/>
            <person name="Formighieri E.F."/>
            <person name="Midorikawa G.E.O."/>
            <person name="Tamietti M.S."/>
            <person name="Ramos E.Z."/>
            <person name="Silva A.S."/>
            <person name="Bon E.P.S."/>
            <person name="Mendes T.D."/>
            <person name="Damaso M.C.T."/>
            <person name="Favaro L.C.L."/>
        </authorList>
    </citation>
    <scope>NUCLEOTIDE SEQUENCE [LARGE SCALE GENOMIC DNA]</scope>
    <source>
        <strain evidence="1 2">CFAM-422</strain>
    </source>
</reference>
<accession>A0A9P4XDZ6</accession>
<protein>
    <submittedName>
        <fullName evidence="1">Uncharacterized protein</fullName>
    </submittedName>
</protein>
<keyword evidence="2" id="KW-1185">Reference proteome</keyword>
<comment type="caution">
    <text evidence="1">The sequence shown here is derived from an EMBL/GenBank/DDBJ whole genome shotgun (WGS) entry which is preliminary data.</text>
</comment>
<dbReference type="EMBL" id="QLNT01000012">
    <property type="protein sequence ID" value="KAF3069592.1"/>
    <property type="molecule type" value="Genomic_DNA"/>
</dbReference>
<sequence>MTDEGEIALTVHGLHKRHGREKSWNMDAVGRWVKMEHSGEENSVAKIFHPRSCQLLQYETRKMTRGTHDNEVFVV</sequence>
<dbReference type="Proteomes" id="UP000801864">
    <property type="component" value="Unassembled WGS sequence"/>
</dbReference>
<organism evidence="1 2">
    <name type="scientific">Trichoderma lentiforme</name>
    <dbReference type="NCBI Taxonomy" id="1567552"/>
    <lineage>
        <taxon>Eukaryota</taxon>
        <taxon>Fungi</taxon>
        <taxon>Dikarya</taxon>
        <taxon>Ascomycota</taxon>
        <taxon>Pezizomycotina</taxon>
        <taxon>Sordariomycetes</taxon>
        <taxon>Hypocreomycetidae</taxon>
        <taxon>Hypocreales</taxon>
        <taxon>Hypocreaceae</taxon>
        <taxon>Trichoderma</taxon>
    </lineage>
</organism>
<evidence type="ECO:0000313" key="2">
    <source>
        <dbReference type="Proteomes" id="UP000801864"/>
    </source>
</evidence>
<evidence type="ECO:0000313" key="1">
    <source>
        <dbReference type="EMBL" id="KAF3069592.1"/>
    </source>
</evidence>
<proteinExistence type="predicted"/>
<name>A0A9P4XDZ6_9HYPO</name>
<gene>
    <name evidence="1" type="ORF">CFAM422_007162</name>
</gene>